<name>A0ABS9U616_9MICC</name>
<comment type="similarity">
    <text evidence="5">Belongs to the zinc-containing alcohol dehydrogenase family.</text>
</comment>
<dbReference type="InterPro" id="IPR002328">
    <property type="entry name" value="ADH_Zn_CS"/>
</dbReference>
<evidence type="ECO:0000256" key="2">
    <source>
        <dbReference type="ARBA" id="ARBA00022723"/>
    </source>
</evidence>
<evidence type="ECO:0000256" key="3">
    <source>
        <dbReference type="ARBA" id="ARBA00022833"/>
    </source>
</evidence>
<dbReference type="Pfam" id="PF00107">
    <property type="entry name" value="ADH_zinc_N"/>
    <property type="match status" value="1"/>
</dbReference>
<dbReference type="InterPro" id="IPR011032">
    <property type="entry name" value="GroES-like_sf"/>
</dbReference>
<feature type="domain" description="Alcohol dehydrogenase-like C-terminal" evidence="6">
    <location>
        <begin position="179"/>
        <end position="292"/>
    </location>
</feature>
<dbReference type="Gene3D" id="3.90.180.10">
    <property type="entry name" value="Medium-chain alcohol dehydrogenases, catalytic domain"/>
    <property type="match status" value="1"/>
</dbReference>
<feature type="domain" description="Alcohol dehydrogenase-like N-terminal" evidence="7">
    <location>
        <begin position="24"/>
        <end position="140"/>
    </location>
</feature>
<reference evidence="8 9" key="1">
    <citation type="submission" date="2022-03" db="EMBL/GenBank/DDBJ databases">
        <title>Sinomonas sp. isolated from a soil.</title>
        <authorList>
            <person name="Han J."/>
            <person name="Kim D.-U."/>
        </authorList>
    </citation>
    <scope>NUCLEOTIDE SEQUENCE [LARGE SCALE GENOMIC DNA]</scope>
    <source>
        <strain evidence="8 9">5-5</strain>
    </source>
</reference>
<dbReference type="SUPFAM" id="SSF51735">
    <property type="entry name" value="NAD(P)-binding Rossmann-fold domains"/>
    <property type="match status" value="1"/>
</dbReference>
<evidence type="ECO:0000313" key="8">
    <source>
        <dbReference type="EMBL" id="MCH6472114.1"/>
    </source>
</evidence>
<evidence type="ECO:0000256" key="5">
    <source>
        <dbReference type="RuleBase" id="RU361277"/>
    </source>
</evidence>
<dbReference type="EMBL" id="JAKZBV010000001">
    <property type="protein sequence ID" value="MCH6472114.1"/>
    <property type="molecule type" value="Genomic_DNA"/>
</dbReference>
<dbReference type="RefSeq" id="WP_241056023.1">
    <property type="nucleotide sequence ID" value="NZ_JAKZBV010000001.1"/>
</dbReference>
<gene>
    <name evidence="8" type="ORF">L0M17_19465</name>
</gene>
<proteinExistence type="inferred from homology"/>
<evidence type="ECO:0000259" key="7">
    <source>
        <dbReference type="Pfam" id="PF08240"/>
    </source>
</evidence>
<dbReference type="PROSITE" id="PS00059">
    <property type="entry name" value="ADH_ZINC"/>
    <property type="match status" value="1"/>
</dbReference>
<protein>
    <submittedName>
        <fullName evidence="8">Alcohol dehydrogenase catalytic domain-containing protein</fullName>
    </submittedName>
</protein>
<evidence type="ECO:0000313" key="9">
    <source>
        <dbReference type="Proteomes" id="UP001202922"/>
    </source>
</evidence>
<dbReference type="InterPro" id="IPR036291">
    <property type="entry name" value="NAD(P)-bd_dom_sf"/>
</dbReference>
<comment type="caution">
    <text evidence="8">The sequence shown here is derived from an EMBL/GenBank/DDBJ whole genome shotgun (WGS) entry which is preliminary data.</text>
</comment>
<keyword evidence="4" id="KW-0560">Oxidoreductase</keyword>
<organism evidence="8 9">
    <name type="scientific">Sinomonas terrae</name>
    <dbReference type="NCBI Taxonomy" id="2908838"/>
    <lineage>
        <taxon>Bacteria</taxon>
        <taxon>Bacillati</taxon>
        <taxon>Actinomycetota</taxon>
        <taxon>Actinomycetes</taxon>
        <taxon>Micrococcales</taxon>
        <taxon>Micrococcaceae</taxon>
        <taxon>Sinomonas</taxon>
    </lineage>
</organism>
<evidence type="ECO:0000256" key="4">
    <source>
        <dbReference type="ARBA" id="ARBA00023002"/>
    </source>
</evidence>
<comment type="cofactor">
    <cofactor evidence="1 5">
        <name>Zn(2+)</name>
        <dbReference type="ChEBI" id="CHEBI:29105"/>
    </cofactor>
</comment>
<dbReference type="Proteomes" id="UP001202922">
    <property type="component" value="Unassembled WGS sequence"/>
</dbReference>
<evidence type="ECO:0000256" key="1">
    <source>
        <dbReference type="ARBA" id="ARBA00001947"/>
    </source>
</evidence>
<dbReference type="Gene3D" id="3.40.50.720">
    <property type="entry name" value="NAD(P)-binding Rossmann-like Domain"/>
    <property type="match status" value="1"/>
</dbReference>
<dbReference type="PANTHER" id="PTHR43401:SF5">
    <property type="entry name" value="ALCOHOL DEHYDROGENASE-RELATED"/>
    <property type="match status" value="1"/>
</dbReference>
<accession>A0ABS9U616</accession>
<dbReference type="Pfam" id="PF08240">
    <property type="entry name" value="ADH_N"/>
    <property type="match status" value="1"/>
</dbReference>
<keyword evidence="9" id="KW-1185">Reference proteome</keyword>
<dbReference type="InterPro" id="IPR050129">
    <property type="entry name" value="Zn_alcohol_dh"/>
</dbReference>
<dbReference type="SUPFAM" id="SSF50129">
    <property type="entry name" value="GroES-like"/>
    <property type="match status" value="1"/>
</dbReference>
<keyword evidence="3 5" id="KW-0862">Zinc</keyword>
<sequence>MKALVLTEPHHAEVQDVEPPVPAADEVLVDVTLAGICGTDIELFTGEMQYLHTGYAKYPLRIGHEWMGTVSAVGTDVDPSWLGRRVTGDTMVGCGKCRRCATGYQHVCEYRFELGVGGGRPGALAEKVSLPLRALHALPDEVSDAAGALVEPAANSFRAAAAANVQPGQRALVMGPGTLGLLCAMFLQARRVETHLLGRSEERLQFARSLGIENAWINETLPRRPWDAVIDASSAAQLPARAVELVEPGKRVIYLGIAAAPSLVDTRDLVLSDITAVGVLSGSPVIPQTIESFASGEVDPAPLIAATIPLDQLPDVLAGARPANAGPGPKIHVTTRQ</sequence>
<dbReference type="PANTHER" id="PTHR43401">
    <property type="entry name" value="L-THREONINE 3-DEHYDROGENASE"/>
    <property type="match status" value="1"/>
</dbReference>
<dbReference type="InterPro" id="IPR013154">
    <property type="entry name" value="ADH-like_N"/>
</dbReference>
<evidence type="ECO:0000259" key="6">
    <source>
        <dbReference type="Pfam" id="PF00107"/>
    </source>
</evidence>
<dbReference type="InterPro" id="IPR013149">
    <property type="entry name" value="ADH-like_C"/>
</dbReference>
<keyword evidence="2 5" id="KW-0479">Metal-binding</keyword>